<comment type="caution">
    <text evidence="2">The sequence shown here is derived from an EMBL/GenBank/DDBJ whole genome shotgun (WGS) entry which is preliminary data.</text>
</comment>
<dbReference type="EMBL" id="LPWH01000063">
    <property type="protein sequence ID" value="POR02025.1"/>
    <property type="molecule type" value="Genomic_DNA"/>
</dbReference>
<dbReference type="PANTHER" id="PTHR47738">
    <property type="entry name" value="PTS SYSTEM FRUCTOSE-LIKE EIIA COMPONENT-RELATED"/>
    <property type="match status" value="1"/>
</dbReference>
<dbReference type="AlphaFoldDB" id="A0A2S4JR80"/>
<dbReference type="OrthoDB" id="95460at2"/>
<organism evidence="2 3">
    <name type="scientific">Alkalispirochaeta sphaeroplastigenens</name>
    <dbReference type="NCBI Taxonomy" id="1187066"/>
    <lineage>
        <taxon>Bacteria</taxon>
        <taxon>Pseudomonadati</taxon>
        <taxon>Spirochaetota</taxon>
        <taxon>Spirochaetia</taxon>
        <taxon>Spirochaetales</taxon>
        <taxon>Spirochaetaceae</taxon>
        <taxon>Alkalispirochaeta</taxon>
    </lineage>
</organism>
<dbReference type="CDD" id="cd00211">
    <property type="entry name" value="PTS_IIA_fru"/>
    <property type="match status" value="1"/>
</dbReference>
<dbReference type="Gene3D" id="3.40.930.10">
    <property type="entry name" value="Mannitol-specific EII, Chain A"/>
    <property type="match status" value="1"/>
</dbReference>
<dbReference type="SUPFAM" id="SSF55804">
    <property type="entry name" value="Phoshotransferase/anion transport protein"/>
    <property type="match status" value="1"/>
</dbReference>
<name>A0A2S4JR80_9SPIO</name>
<dbReference type="RefSeq" id="WP_103680117.1">
    <property type="nucleotide sequence ID" value="NZ_LPWH01000063.1"/>
</dbReference>
<sequence>MYTGFFPPGSVLWDLTQTNKFDAIRETIHQTSTFRAIPGLDLEAFTRAVIKREQEQSTGFGHGIAIAHGRTSQVATSEIALGVSREGIDFQAFDGMPVHLLFIVASHPDRQIDYLRILSCLATLARNELFRQELLACLCQEEVERKVCSAFQGALLRSHC</sequence>
<proteinExistence type="predicted"/>
<dbReference type="InterPro" id="IPR002178">
    <property type="entry name" value="PTS_EIIA_type-2_dom"/>
</dbReference>
<dbReference type="Proteomes" id="UP000237350">
    <property type="component" value="Unassembled WGS sequence"/>
</dbReference>
<evidence type="ECO:0000313" key="3">
    <source>
        <dbReference type="Proteomes" id="UP000237350"/>
    </source>
</evidence>
<protein>
    <submittedName>
        <fullName evidence="2">PTS fructose transporter subunit IIA</fullName>
    </submittedName>
</protein>
<gene>
    <name evidence="2" type="ORF">AU468_07160</name>
</gene>
<keyword evidence="3" id="KW-1185">Reference proteome</keyword>
<accession>A0A2S4JR80</accession>
<dbReference type="PROSITE" id="PS51094">
    <property type="entry name" value="PTS_EIIA_TYPE_2"/>
    <property type="match status" value="1"/>
</dbReference>
<reference evidence="3" key="1">
    <citation type="submission" date="2015-12" db="EMBL/GenBank/DDBJ databases">
        <authorList>
            <person name="Lodha T.D."/>
            <person name="Chintalapati S."/>
            <person name="Chintalapati V.R."/>
            <person name="Sravanthi T."/>
        </authorList>
    </citation>
    <scope>NUCLEOTIDE SEQUENCE [LARGE SCALE GENOMIC DNA]</scope>
    <source>
        <strain evidence="3">JC133</strain>
    </source>
</reference>
<dbReference type="InterPro" id="IPR051541">
    <property type="entry name" value="PTS_SugarTrans_NitroReg"/>
</dbReference>
<dbReference type="PANTHER" id="PTHR47738:SF2">
    <property type="entry name" value="PTS SYSTEM FRUCTOSE-LIKE EIIA COMPONENT"/>
    <property type="match status" value="1"/>
</dbReference>
<dbReference type="Pfam" id="PF00359">
    <property type="entry name" value="PTS_EIIA_2"/>
    <property type="match status" value="1"/>
</dbReference>
<feature type="domain" description="PTS EIIA type-2" evidence="1">
    <location>
        <begin position="4"/>
        <end position="150"/>
    </location>
</feature>
<evidence type="ECO:0000259" key="1">
    <source>
        <dbReference type="PROSITE" id="PS51094"/>
    </source>
</evidence>
<evidence type="ECO:0000313" key="2">
    <source>
        <dbReference type="EMBL" id="POR02025.1"/>
    </source>
</evidence>
<dbReference type="InterPro" id="IPR016152">
    <property type="entry name" value="PTrfase/Anion_transptr"/>
</dbReference>